<dbReference type="InterPro" id="IPR027417">
    <property type="entry name" value="P-loop_NTPase"/>
</dbReference>
<reference evidence="10 12" key="9">
    <citation type="journal article" date="2015" name="G3 (Bethesda)">
        <title>Gene Model Annotations for Drosophila melanogaster: Impact of High-Throughput Data.</title>
        <authorList>
            <consortium name="FlyBase Consortium"/>
            <person name="Matthews B.B."/>
            <person name="Dos Santos G."/>
            <person name="Crosby M.A."/>
            <person name="Emmert D.B."/>
            <person name="St Pierre S.E."/>
            <person name="Gramates L.S."/>
            <person name="Zhou P."/>
            <person name="Schroeder A.J."/>
            <person name="Falls K."/>
            <person name="Strelets V."/>
            <person name="Russo S.M."/>
            <person name="Gelbart W.M."/>
            <person name="null"/>
        </authorList>
    </citation>
    <scope>NUCLEOTIDE SEQUENCE [LARGE SCALE GENOMIC DNA]</scope>
    <source>
        <strain evidence="12">Berkeley</strain>
    </source>
</reference>
<comment type="similarity">
    <text evidence="2 7">Belongs to the MCM family.</text>
</comment>
<dbReference type="OrthoDB" id="422555at2759"/>
<dbReference type="VEuPathDB" id="VectorBase:FBgn0003227"/>
<dbReference type="CDD" id="cd17759">
    <property type="entry name" value="MCM8"/>
    <property type="match status" value="1"/>
</dbReference>
<gene>
    <name evidence="10 11" type="primary">rec</name>
    <name evidence="10" type="synonym">CG14875</name>
    <name evidence="10" type="synonym">CG4828</name>
    <name evidence="10" type="synonym">Dmel\CG31293</name>
    <name evidence="10" type="synonym">MCM8</name>
    <name evidence="10" type="synonym">Rec</name>
    <name evidence="10" type="synonym">rec-1</name>
    <name evidence="10" type="synonym">rec1</name>
    <name evidence="10 11" type="ORF">CG31293</name>
    <name evidence="10" type="ORF">Dmel_CG31293</name>
</gene>
<feature type="compositionally biased region" description="Polar residues" evidence="8">
    <location>
        <begin position="796"/>
        <end position="805"/>
    </location>
</feature>
<evidence type="ECO:0000256" key="4">
    <source>
        <dbReference type="ARBA" id="ARBA00022840"/>
    </source>
</evidence>
<dbReference type="BioGRID-ORCS" id="49241">
    <property type="hits" value="0 hits in 1 CRISPR screen"/>
</dbReference>
<dbReference type="InterPro" id="IPR001208">
    <property type="entry name" value="MCM_dom"/>
</dbReference>
<dbReference type="Pfam" id="PF00493">
    <property type="entry name" value="MCM"/>
    <property type="match status" value="1"/>
</dbReference>
<evidence type="ECO:0000313" key="12">
    <source>
        <dbReference type="Proteomes" id="UP000000803"/>
    </source>
</evidence>
<dbReference type="AGR" id="FB:FBgn0003227"/>
<dbReference type="PhylomeDB" id="A0A0B4KH79"/>
<dbReference type="AlphaFoldDB" id="A0A0B4KH79"/>
<evidence type="ECO:0000256" key="2">
    <source>
        <dbReference type="ARBA" id="ARBA00008010"/>
    </source>
</evidence>
<dbReference type="Gene3D" id="3.40.50.300">
    <property type="entry name" value="P-loop containing nucleotide triphosphate hydrolases"/>
    <property type="match status" value="1"/>
</dbReference>
<dbReference type="Pfam" id="PF17207">
    <property type="entry name" value="MCM_OB"/>
    <property type="match status" value="1"/>
</dbReference>
<dbReference type="Pfam" id="PF17855">
    <property type="entry name" value="MCM_lid"/>
    <property type="match status" value="1"/>
</dbReference>
<reference evidence="10 12" key="7">
    <citation type="journal article" date="2007" name="Science">
        <title>The Release 5.1 annotation of Drosophila melanogaster heterochromatin.</title>
        <authorList>
            <person name="Smith C.D."/>
            <person name="Shu S."/>
            <person name="Mungall C.J."/>
            <person name="Karpen G.H."/>
        </authorList>
    </citation>
    <scope>NUCLEOTIDE SEQUENCE [LARGE SCALE GENOMIC DNA]</scope>
    <source>
        <strain evidence="12">Berkeley</strain>
    </source>
</reference>
<evidence type="ECO:0000313" key="11">
    <source>
        <dbReference type="FlyBase" id="FBgn0003227"/>
    </source>
</evidence>
<dbReference type="CTD" id="49241"/>
<reference evidence="10 12" key="8">
    <citation type="journal article" date="2007" name="Science">
        <title>Sequence finishing and mapping of Drosophila melanogaster heterochromatin.</title>
        <authorList>
            <person name="Hoskins R.A."/>
            <person name="Carlson J.W."/>
            <person name="Kennedy C."/>
            <person name="Acevedo D."/>
            <person name="Evans-Holm M."/>
            <person name="Frise E."/>
            <person name="Wan K.H."/>
            <person name="Park S."/>
            <person name="Mendez-Lago M."/>
            <person name="Rossi F."/>
            <person name="Villasante A."/>
            <person name="Dimitri P."/>
            <person name="Karpen G.H."/>
            <person name="Celniker S.E."/>
        </authorList>
    </citation>
    <scope>NUCLEOTIDE SEQUENCE [LARGE SCALE GENOMIC DNA]</scope>
    <source>
        <strain evidence="12">Berkeley</strain>
    </source>
</reference>
<dbReference type="EMBL" id="AE014297">
    <property type="protein sequence ID" value="AGB95995.1"/>
    <property type="molecule type" value="Genomic_DNA"/>
</dbReference>
<dbReference type="OMA" id="RACSVQQ"/>
<dbReference type="GO" id="GO:0005524">
    <property type="term" value="F:ATP binding"/>
    <property type="evidence" value="ECO:0007669"/>
    <property type="project" value="UniProtKB-KW"/>
</dbReference>
<comment type="subcellular location">
    <subcellularLocation>
        <location evidence="1">Nucleus</location>
    </subcellularLocation>
</comment>
<feature type="compositionally biased region" description="Gly residues" evidence="8">
    <location>
        <begin position="806"/>
        <end position="817"/>
    </location>
</feature>
<accession>A0A0B4KH79</accession>
<organism evidence="10 12">
    <name type="scientific">Drosophila melanogaster</name>
    <name type="common">Fruit fly</name>
    <dbReference type="NCBI Taxonomy" id="7227"/>
    <lineage>
        <taxon>Eukaryota</taxon>
        <taxon>Metazoa</taxon>
        <taxon>Ecdysozoa</taxon>
        <taxon>Arthropoda</taxon>
        <taxon>Hexapoda</taxon>
        <taxon>Insecta</taxon>
        <taxon>Pterygota</taxon>
        <taxon>Neoptera</taxon>
        <taxon>Endopterygota</taxon>
        <taxon>Diptera</taxon>
        <taxon>Brachycera</taxon>
        <taxon>Muscomorpha</taxon>
        <taxon>Ephydroidea</taxon>
        <taxon>Drosophilidae</taxon>
        <taxon>Drosophila</taxon>
        <taxon>Sophophora</taxon>
    </lineage>
</organism>
<dbReference type="Gene3D" id="2.40.50.140">
    <property type="entry name" value="Nucleic acid-binding proteins"/>
    <property type="match status" value="1"/>
</dbReference>
<dbReference type="Pfam" id="PF26065">
    <property type="entry name" value="MCM8_N"/>
    <property type="match status" value="1"/>
</dbReference>
<dbReference type="InterPro" id="IPR031327">
    <property type="entry name" value="MCM"/>
</dbReference>
<dbReference type="ExpressionAtlas" id="A0A0B4KH79">
    <property type="expression patterns" value="baseline and differential"/>
</dbReference>
<evidence type="ECO:0000313" key="10">
    <source>
        <dbReference type="EMBL" id="AGB95995.1"/>
    </source>
</evidence>
<evidence type="ECO:0000256" key="3">
    <source>
        <dbReference type="ARBA" id="ARBA00022741"/>
    </source>
</evidence>
<evidence type="ECO:0000256" key="7">
    <source>
        <dbReference type="RuleBase" id="RU004070"/>
    </source>
</evidence>
<dbReference type="CDD" id="cd22247">
    <property type="entry name" value="MCM8_WHD"/>
    <property type="match status" value="1"/>
</dbReference>
<feature type="region of interest" description="Disordered" evidence="8">
    <location>
        <begin position="36"/>
        <end position="76"/>
    </location>
</feature>
<reference evidence="10 12" key="1">
    <citation type="journal article" date="2000" name="Science">
        <title>The genome sequence of Drosophila melanogaster.</title>
        <authorList>
            <person name="Adams M.D."/>
            <person name="Celniker S.E."/>
            <person name="Holt R.A."/>
            <person name="Evans C.A."/>
            <person name="Gocayne J.D."/>
            <person name="Amanatides P.G."/>
            <person name="Scherer S.E."/>
            <person name="Li P.W."/>
            <person name="Hoskins R.A."/>
            <person name="Galle R.F."/>
            <person name="George R.A."/>
            <person name="Lewis S.E."/>
            <person name="Richards S."/>
            <person name="Ashburner M."/>
            <person name="Henderson S.N."/>
            <person name="Sutton G.G."/>
            <person name="Wortman J.R."/>
            <person name="Yandell M.D."/>
            <person name="Zhang Q."/>
            <person name="Chen L.X."/>
            <person name="Brandon R.C."/>
            <person name="Rogers Y.H."/>
            <person name="Blazej R.G."/>
            <person name="Champe M."/>
            <person name="Pfeiffer B.D."/>
            <person name="Wan K.H."/>
            <person name="Doyle C."/>
            <person name="Baxter E.G."/>
            <person name="Helt G."/>
            <person name="Nelson C.R."/>
            <person name="Gabor G.L."/>
            <person name="Abril J.F."/>
            <person name="Agbayani A."/>
            <person name="An H.J."/>
            <person name="Andrews-Pfannkoch C."/>
            <person name="Baldwin D."/>
            <person name="Ballew R.M."/>
            <person name="Basu A."/>
            <person name="Baxendale J."/>
            <person name="Bayraktaroglu L."/>
            <person name="Beasley E.M."/>
            <person name="Beeson K.Y."/>
            <person name="Benos P.V."/>
            <person name="Berman B.P."/>
            <person name="Bhandari D."/>
            <person name="Bolshakov S."/>
            <person name="Borkova D."/>
            <person name="Botchan M.R."/>
            <person name="Bouck J."/>
            <person name="Brokstein P."/>
            <person name="Brottier P."/>
            <person name="Burtis K.C."/>
            <person name="Busam D.A."/>
            <person name="Butler H."/>
            <person name="Cadieu E."/>
            <person name="Center A."/>
            <person name="Chandra I."/>
            <person name="Cherry J.M."/>
            <person name="Cawley S."/>
            <person name="Dahlke C."/>
            <person name="Davenport L.B."/>
            <person name="Davies P."/>
            <person name="de Pablos B."/>
            <person name="Delcher A."/>
            <person name="Deng Z."/>
            <person name="Mays A.D."/>
            <person name="Dew I."/>
            <person name="Dietz S.M."/>
            <person name="Dodson K."/>
            <person name="Doup L.E."/>
            <person name="Downes M."/>
            <person name="Dugan-Rocha S."/>
            <person name="Dunkov B.C."/>
            <person name="Dunn P."/>
            <person name="Durbin K.J."/>
            <person name="Evangelista C.C."/>
            <person name="Ferraz C."/>
            <person name="Ferriera S."/>
            <person name="Fleischmann W."/>
            <person name="Fosler C."/>
            <person name="Gabrielian A.E."/>
            <person name="Garg N.S."/>
            <person name="Gelbart W.M."/>
            <person name="Glasser K."/>
            <person name="Glodek A."/>
            <person name="Gong F."/>
            <person name="Gorrell J.H."/>
            <person name="Gu Z."/>
            <person name="Guan P."/>
            <person name="Harris M."/>
            <person name="Harris N.L."/>
            <person name="Harvey D."/>
            <person name="Heiman T.J."/>
            <person name="Hernandez J.R."/>
            <person name="Houck J."/>
            <person name="Hostin D."/>
            <person name="Houston K.A."/>
            <person name="Howland T.J."/>
            <person name="Wei M.H."/>
            <person name="Ibegwam C."/>
            <person name="Jalali M."/>
            <person name="Kalush F."/>
            <person name="Karpen G.H."/>
            <person name="Ke Z."/>
            <person name="Kennison J.A."/>
            <person name="Ketchum K.A."/>
            <person name="Kimmel B.E."/>
            <person name="Kodira C.D."/>
            <person name="Kraft C."/>
            <person name="Kravitz S."/>
            <person name="Kulp D."/>
            <person name="Lai Z."/>
            <person name="Lasko P."/>
            <person name="Lei Y."/>
            <person name="Levitsky A.A."/>
            <person name="Li J."/>
            <person name="Li Z."/>
            <person name="Liang Y."/>
            <person name="Lin X."/>
            <person name="Liu X."/>
            <person name="Mattei B."/>
            <person name="McIntosh T.C."/>
            <person name="McLeod M.P."/>
            <person name="McPherson D."/>
            <person name="Merkulov G."/>
            <person name="Milshina N.V."/>
            <person name="Mobarry C."/>
            <person name="Morris J."/>
            <person name="Moshrefi A."/>
            <person name="Mount S.M."/>
            <person name="Moy M."/>
            <person name="Murphy B."/>
            <person name="Murphy L."/>
            <person name="Muzny D.M."/>
            <person name="Nelson D.L."/>
            <person name="Nelson D.R."/>
            <person name="Nelson K.A."/>
            <person name="Nixon K."/>
            <person name="Nusskern D.R."/>
            <person name="Pacleb J.M."/>
            <person name="Palazzolo M."/>
            <person name="Pittman G.S."/>
            <person name="Pan S."/>
            <person name="Pollard J."/>
            <person name="Puri V."/>
            <person name="Reese M.G."/>
            <person name="Reinert K."/>
            <person name="Remington K."/>
            <person name="Saunders R.D."/>
            <person name="Scheeler F."/>
            <person name="Shen H."/>
            <person name="Shue B.C."/>
            <person name="Siden-Kiamos I."/>
            <person name="Simpson M."/>
            <person name="Skupski M.P."/>
            <person name="Smith T."/>
            <person name="Spier E."/>
            <person name="Spradling A.C."/>
            <person name="Stapleton M."/>
            <person name="Strong R."/>
            <person name="Sun E."/>
            <person name="Svirskas R."/>
            <person name="Tector C."/>
            <person name="Turner R."/>
            <person name="Venter E."/>
            <person name="Wang A.H."/>
            <person name="Wang X."/>
            <person name="Wang Z.Y."/>
            <person name="Wassarman D.A."/>
            <person name="Weinstock G.M."/>
            <person name="Weissenbach J."/>
            <person name="Williams S.M."/>
            <person name="WoodageT"/>
            <person name="Worley K.C."/>
            <person name="Wu D."/>
            <person name="Yang S."/>
            <person name="Yao Q.A."/>
            <person name="Ye J."/>
            <person name="Yeh R.F."/>
            <person name="Zaveri J.S."/>
            <person name="Zhan M."/>
            <person name="Zhang G."/>
            <person name="Zhao Q."/>
            <person name="Zheng L."/>
            <person name="Zheng X.H."/>
            <person name="Zhong F.N."/>
            <person name="Zhong W."/>
            <person name="Zhou X."/>
            <person name="Zhu S."/>
            <person name="Zhu X."/>
            <person name="Smith H.O."/>
            <person name="Gibbs R.A."/>
            <person name="Myers E.W."/>
            <person name="Rubin G.M."/>
            <person name="Venter J.C."/>
        </authorList>
    </citation>
    <scope>NUCLEOTIDE SEQUENCE [LARGE SCALE GENOMIC DNA]</scope>
    <source>
        <strain evidence="12">Berkeley</strain>
    </source>
</reference>
<reference evidence="10 12" key="2">
    <citation type="journal article" date="2002" name="Genome Biol.">
        <title>Finishing a whole-genome shotgun: release 3 of the Drosophila melanogaster euchromatic genome sequence.</title>
        <authorList>
            <person name="Celniker S.E."/>
            <person name="Wheeler D.A."/>
            <person name="Kronmiller B."/>
            <person name="Carlson J.W."/>
            <person name="Halpern A."/>
            <person name="Patel S."/>
            <person name="Adams M."/>
            <person name="Champe M."/>
            <person name="Dugan S.P."/>
            <person name="Frise E."/>
            <person name="Hodgson A."/>
            <person name="George R.A."/>
            <person name="Hoskins R.A."/>
            <person name="Laverty T."/>
            <person name="Muzny D.M."/>
            <person name="Nelson C.R."/>
            <person name="Pacleb J.M."/>
            <person name="Park S."/>
            <person name="Pfeiffer B.D."/>
            <person name="Richards S."/>
            <person name="Sodergren E.J."/>
            <person name="Svirskas R."/>
            <person name="Tabor P.E."/>
            <person name="Wan K."/>
            <person name="Stapleton M."/>
            <person name="Sutton G.G."/>
            <person name="Venter C."/>
            <person name="Weinstock G."/>
            <person name="Scherer S.E."/>
            <person name="Myers E.W."/>
            <person name="Gibbs R.A."/>
            <person name="Rubin G.M."/>
        </authorList>
    </citation>
    <scope>NUCLEOTIDE SEQUENCE [LARGE SCALE GENOMIC DNA]</scope>
    <source>
        <strain evidence="12">Berkeley</strain>
    </source>
</reference>
<dbReference type="SMART" id="SM00350">
    <property type="entry name" value="MCM"/>
    <property type="match status" value="1"/>
</dbReference>
<dbReference type="SUPFAM" id="SSF50249">
    <property type="entry name" value="Nucleic acid-binding proteins"/>
    <property type="match status" value="1"/>
</dbReference>
<dbReference type="Gene3D" id="2.20.28.10">
    <property type="match status" value="1"/>
</dbReference>
<dbReference type="Pfam" id="PF25051">
    <property type="entry name" value="WHD_MCM8"/>
    <property type="match status" value="1"/>
</dbReference>
<dbReference type="FlyBase" id="FBgn0003227">
    <property type="gene designation" value="rec"/>
</dbReference>
<keyword evidence="12" id="KW-1185">Reference proteome</keyword>
<proteinExistence type="inferred from homology"/>
<keyword evidence="3 7" id="KW-0547">Nucleotide-binding</keyword>
<dbReference type="RefSeq" id="NP_001262615.1">
    <property type="nucleotide sequence ID" value="NM_001275686.1"/>
</dbReference>
<feature type="domain" description="MCM C-terminal AAA(+) ATPase" evidence="9">
    <location>
        <begin position="430"/>
        <end position="627"/>
    </location>
</feature>
<feature type="region of interest" description="Disordered" evidence="8">
    <location>
        <begin position="796"/>
        <end position="818"/>
    </location>
</feature>
<dbReference type="PANTHER" id="PTHR11630">
    <property type="entry name" value="DNA REPLICATION LICENSING FACTOR MCM FAMILY MEMBER"/>
    <property type="match status" value="1"/>
</dbReference>
<evidence type="ECO:0000256" key="8">
    <source>
        <dbReference type="SAM" id="MobiDB-lite"/>
    </source>
</evidence>
<dbReference type="KEGG" id="dme:Dmel_CG31293"/>
<dbReference type="InterPro" id="IPR056875">
    <property type="entry name" value="MCM8/REC_WHD"/>
</dbReference>
<dbReference type="SMR" id="A0A0B4KH79"/>
<dbReference type="GO" id="GO:0006310">
    <property type="term" value="P:DNA recombination"/>
    <property type="evidence" value="ECO:0007669"/>
    <property type="project" value="UniProtKB-ARBA"/>
</dbReference>
<reference evidence="10 12" key="4">
    <citation type="journal article" date="2002" name="Genome Biol.">
        <title>The transposable elements of the Drosophila melanogaster euchromatin: a genomics perspective.</title>
        <authorList>
            <person name="Kaminker J.S."/>
            <person name="Bergman C.M."/>
            <person name="Kronmiller B."/>
            <person name="Carlson J."/>
            <person name="Svirskas R."/>
            <person name="Patel S."/>
            <person name="Frise E."/>
            <person name="Wheeler D.A."/>
            <person name="Lewis S.E."/>
            <person name="Rubin G.M."/>
            <person name="Ashburner M."/>
            <person name="Celniker S.E."/>
        </authorList>
    </citation>
    <scope>NUCLEOTIDE SEQUENCE [LARGE SCALE GENOMIC DNA]</scope>
    <source>
        <strain evidence="12">Berkeley</strain>
    </source>
</reference>
<dbReference type="GO" id="GO:0003677">
    <property type="term" value="F:DNA binding"/>
    <property type="evidence" value="ECO:0007669"/>
    <property type="project" value="UniProtKB-KW"/>
</dbReference>
<dbReference type="GeneID" id="49241"/>
<protein>
    <submittedName>
        <fullName evidence="10">Recombination-defective, isoform B</fullName>
    </submittedName>
</protein>
<dbReference type="InterPro" id="IPR012340">
    <property type="entry name" value="NA-bd_OB-fold"/>
</dbReference>
<name>A0A0B4KH79_DROME</name>
<keyword evidence="4 7" id="KW-0067">ATP-binding</keyword>
<dbReference type="SUPFAM" id="SSF52540">
    <property type="entry name" value="P-loop containing nucleoside triphosphate hydrolases"/>
    <property type="match status" value="1"/>
</dbReference>
<keyword evidence="6" id="KW-0539">Nucleus</keyword>
<dbReference type="Bgee" id="FBgn0003227">
    <property type="expression patterns" value="Expressed in egg cell and 13 other cell types or tissues"/>
</dbReference>
<dbReference type="Proteomes" id="UP000000803">
    <property type="component" value="Chromosome 3R"/>
</dbReference>
<reference evidence="10 12" key="5">
    <citation type="journal article" date="2002" name="Genome Biol.">
        <title>Heterochromatic sequences in a Drosophila whole-genome shotgun assembly.</title>
        <authorList>
            <person name="Hoskins R.A."/>
            <person name="Smith C.D."/>
            <person name="Carlson J.W."/>
            <person name="Carvalho A.B."/>
            <person name="Halpern A."/>
            <person name="Kaminker J.S."/>
            <person name="Kennedy C."/>
            <person name="Mungall C.J."/>
            <person name="Sullivan B.A."/>
            <person name="Sutton G.G."/>
            <person name="Yasuhara J.C."/>
            <person name="Wakimoto B.T."/>
            <person name="Myers E.W."/>
            <person name="Celniker S.E."/>
            <person name="Rubin G.M."/>
            <person name="Karpen G.H."/>
        </authorList>
    </citation>
    <scope>NUCLEOTIDE SEQUENCE [LARGE SCALE GENOMIC DNA]</scope>
    <source>
        <strain evidence="12">Berkeley</strain>
    </source>
</reference>
<keyword evidence="5 7" id="KW-0238">DNA-binding</keyword>
<evidence type="ECO:0000259" key="9">
    <source>
        <dbReference type="PROSITE" id="PS50051"/>
    </source>
</evidence>
<reference evidence="10 12" key="11">
    <citation type="journal article" date="2015" name="Genome Res.">
        <title>The Release 6 reference sequence of the Drosophila melanogaster genome.</title>
        <authorList>
            <person name="Hoskins R.A."/>
            <person name="Carlson J.W."/>
            <person name="Wan K.H."/>
            <person name="Park S."/>
            <person name="Mendez I."/>
            <person name="Galle S.E."/>
            <person name="Booth B.W."/>
            <person name="Pfeiffer B.D."/>
            <person name="George R.A."/>
            <person name="Svirskas R."/>
            <person name="Krzywinski M."/>
            <person name="Schein J."/>
            <person name="Accardo M.C."/>
            <person name="Damia E."/>
            <person name="Messina G."/>
            <person name="Mendez-Lago M."/>
            <person name="de Pablos B."/>
            <person name="Demakova O.V."/>
            <person name="Andreyeva E.N."/>
            <person name="Boldyreva L.V."/>
            <person name="Marra M."/>
            <person name="Carvalho A.B."/>
            <person name="Dimitri P."/>
            <person name="Villasante A."/>
            <person name="Zhimulev I.F."/>
            <person name="Rubin G.M."/>
            <person name="Karpen G.H."/>
            <person name="Celniker S.E."/>
        </authorList>
    </citation>
    <scope>NUCLEOTIDE SEQUENCE [LARGE SCALE GENOMIC DNA]</scope>
    <source>
        <strain evidence="12">Berkeley</strain>
    </source>
</reference>
<evidence type="ECO:0000256" key="5">
    <source>
        <dbReference type="ARBA" id="ARBA00023125"/>
    </source>
</evidence>
<dbReference type="RefSeq" id="NP_732072.1">
    <property type="nucleotide sequence ID" value="NM_169674.2"/>
</dbReference>
<reference evidence="10 12" key="10">
    <citation type="journal article" date="2015" name="G3 (Bethesda)">
        <title>Gene Model Annotations for Drosophila melanogaster: The Rule-Benders.</title>
        <authorList>
            <consortium name="FlyBase Consortium"/>
            <person name="Crosby M.A."/>
            <person name="Gramates L.S."/>
            <person name="Dos Santos G."/>
            <person name="Matthews B.B."/>
            <person name="St Pierre S.E."/>
            <person name="Zhou P."/>
            <person name="Schroeder A.J."/>
            <person name="Falls K."/>
            <person name="Emmert D.B."/>
            <person name="Russo S.M."/>
            <person name="Gelbart W.M."/>
            <person name="null"/>
        </authorList>
    </citation>
    <scope>NUCLEOTIDE SEQUENCE [LARGE SCALE GENOMIC DNA]</scope>
    <source>
        <strain evidence="12">Berkeley</strain>
    </source>
</reference>
<dbReference type="InterPro" id="IPR058767">
    <property type="entry name" value="MCM8_N"/>
</dbReference>
<dbReference type="InterPro" id="IPR033762">
    <property type="entry name" value="MCM_OB"/>
</dbReference>
<dbReference type="PROSITE" id="PS50051">
    <property type="entry name" value="MCM_2"/>
    <property type="match status" value="1"/>
</dbReference>
<evidence type="ECO:0000256" key="1">
    <source>
        <dbReference type="ARBA" id="ARBA00004123"/>
    </source>
</evidence>
<dbReference type="InterPro" id="IPR041562">
    <property type="entry name" value="MCM_lid"/>
</dbReference>
<reference evidence="10 12" key="6">
    <citation type="journal article" date="2005" name="PLoS Comput. Biol.">
        <title>Combined evidence annotation of transposable elements in genome sequences.</title>
        <authorList>
            <person name="Quesneville H."/>
            <person name="Bergman C.M."/>
            <person name="Andrieu O."/>
            <person name="Autard D."/>
            <person name="Nouaud D."/>
            <person name="Ashburner M."/>
            <person name="Anxolabehere D."/>
        </authorList>
    </citation>
    <scope>NUCLEOTIDE SEQUENCE [LARGE SCALE GENOMIC DNA]</scope>
    <source>
        <strain evidence="12">Berkeley</strain>
    </source>
</reference>
<dbReference type="PRINTS" id="PR01657">
    <property type="entry name" value="MCMFAMILY"/>
</dbReference>
<dbReference type="GO" id="GO:0005634">
    <property type="term" value="C:nucleus"/>
    <property type="evidence" value="ECO:0007669"/>
    <property type="project" value="UniProtKB-SubCell"/>
</dbReference>
<dbReference type="PANTHER" id="PTHR11630:SF47">
    <property type="entry name" value="DNA HELICASE MCM8"/>
    <property type="match status" value="1"/>
</dbReference>
<sequence>MNPTLSRGGAPSRFVRGRGRGGGAYRPYFYFRRNGRVIPAGGNRQPNQGEPGAPDAPSVPPATRQPRGWSRTAGKRGRNAHLDCSFLRPENYAAPEDGLQVQSIAVDNPRAYSGWRLYFLREKYEEGNELATRIMAVEAYYQRNPHTFDFVMIRDRGFFPLCAAGIKSDAQLKEVWPSLSEDIREHPLRTLGTLSLAMHTVVVNHQLDCNDSTTAMVSTPEQYVLPTPRVRKIYARPDDFVPVESIEGISHSRVDTLFSIRGFVSNVGEPSYSLTWQAFRCSRCQMEIAMRQRGTFQPRPYQCKRSECVARDEFVPLRSSPYTRLSIRQIIRVEESSLNLVHDFETSMPAEMDVELRHDLVDAVRVGQEVVVTGILKLQELGDDTTTGDTSNQMQPYLKAVSIRDASSIKREFSERDLEAIVMINAEPNSFKLLVQSIAPEVYGHELPKAACLLSLLGGKGAETEAINVLLVGDPGIGKTKILQSCAQIAERGAHVSGKRGAQSAQQLGVTFAGRNKRVLQAGSLMMASGGGHCTLDDVDKLASKQAVLLQCLQSEEVNLPLAGAFASFPAQPSVIACANPQRGQYDEGRYLLQNINISPSLLREFHLVYILLDKPSERDMSLTAHVRALHAGARKRARIAARYALKPKMSDSMCEVSLNVPAAGKDDDTIKTEDDNDSIMQQDYDLDKRLEVLPEEGDLDLLPPILIKKFLSYARQELNPVLNEDASNAVLRYFLELKGSCNLDEDVSSQIGAGQLLAIIHLSQARARLDLSHVVSPQHVRDVIALLTESITQTSLKEGSSRQGTRGGGGAGGGAGKSAQLRNFLELTKRRSAALGRRIFEFDELKEIGTRAGILTGFSQLVEMANLGGYLLMKGANMYEVVPD</sequence>
<reference evidence="10 12" key="3">
    <citation type="journal article" date="2002" name="Genome Biol.">
        <title>Annotation of the Drosophila melanogaster euchromatic genome: a systematic review.</title>
        <authorList>
            <person name="Misra S."/>
            <person name="Crosby M.A."/>
            <person name="Mungall C.J."/>
            <person name="Matthews B.B."/>
            <person name="Campbell K.S."/>
            <person name="Hradecky P."/>
            <person name="Huang Y."/>
            <person name="Kaminker J.S."/>
            <person name="Millburn G.H."/>
            <person name="Prochnik S.E."/>
            <person name="Smith C.D."/>
            <person name="Tupy J.L."/>
            <person name="Whitfied E.J."/>
            <person name="Bayraktaroglu L."/>
            <person name="Berman B.P."/>
            <person name="Bettencourt B.R."/>
            <person name="Celniker S.E."/>
            <person name="de Grey A.D."/>
            <person name="Drysdale R.A."/>
            <person name="Harris N.L."/>
            <person name="Richter J."/>
            <person name="Russo S."/>
            <person name="Schroeder A.J."/>
            <person name="Shu S.Q."/>
            <person name="Stapleton M."/>
            <person name="Yamada C."/>
            <person name="Ashburner M."/>
            <person name="Gelbart W.M."/>
            <person name="Rubin G.M."/>
            <person name="Lewis S.E."/>
        </authorList>
    </citation>
    <scope>GENOME REANNOTATION</scope>
    <source>
        <strain evidence="12">Berkeley</strain>
    </source>
</reference>
<evidence type="ECO:0000256" key="6">
    <source>
        <dbReference type="ARBA" id="ARBA00023242"/>
    </source>
</evidence>